<dbReference type="GO" id="GO:0003735">
    <property type="term" value="F:structural constituent of ribosome"/>
    <property type="evidence" value="ECO:0007669"/>
    <property type="project" value="InterPro"/>
</dbReference>
<evidence type="ECO:0000256" key="3">
    <source>
        <dbReference type="ARBA" id="ARBA00022884"/>
    </source>
</evidence>
<evidence type="ECO:0000259" key="10">
    <source>
        <dbReference type="SMART" id="SM00739"/>
    </source>
</evidence>
<dbReference type="Pfam" id="PF17136">
    <property type="entry name" value="ribosomal_L24"/>
    <property type="match status" value="1"/>
</dbReference>
<dbReference type="RefSeq" id="WP_052551092.1">
    <property type="nucleotide sequence ID" value="NZ_JMCC02000048.1"/>
</dbReference>
<protein>
    <recommendedName>
        <fullName evidence="6 8">Large ribosomal subunit protein uL24</fullName>
    </recommendedName>
</protein>
<dbReference type="SUPFAM" id="SSF50104">
    <property type="entry name" value="Translation proteins SH3-like domain"/>
    <property type="match status" value="1"/>
</dbReference>
<dbReference type="HAMAP" id="MF_01326_B">
    <property type="entry name" value="Ribosomal_uL24_B"/>
    <property type="match status" value="1"/>
</dbReference>
<dbReference type="InterPro" id="IPR008991">
    <property type="entry name" value="Translation_prot_SH3-like_sf"/>
</dbReference>
<dbReference type="NCBIfam" id="TIGR01079">
    <property type="entry name" value="rplX_bact"/>
    <property type="match status" value="1"/>
</dbReference>
<proteinExistence type="inferred from homology"/>
<dbReference type="InterPro" id="IPR057264">
    <property type="entry name" value="Ribosomal_uL24_C"/>
</dbReference>
<dbReference type="InterPro" id="IPR005825">
    <property type="entry name" value="Ribosomal_uL24_CS"/>
</dbReference>
<comment type="caution">
    <text evidence="11">The sequence shown here is derived from an EMBL/GenBank/DDBJ whole genome shotgun (WGS) entry which is preliminary data.</text>
</comment>
<gene>
    <name evidence="8" type="primary">rplX</name>
    <name evidence="11" type="ORF">DB30_05323</name>
</gene>
<dbReference type="GO" id="GO:0019843">
    <property type="term" value="F:rRNA binding"/>
    <property type="evidence" value="ECO:0007669"/>
    <property type="project" value="UniProtKB-UniRule"/>
</dbReference>
<evidence type="ECO:0000256" key="1">
    <source>
        <dbReference type="ARBA" id="ARBA00010618"/>
    </source>
</evidence>
<dbReference type="InterPro" id="IPR041988">
    <property type="entry name" value="Ribosomal_uL24_KOW"/>
</dbReference>
<comment type="function">
    <text evidence="7 8">One of the proteins that surrounds the polypeptide exit tunnel on the outside of the subunit.</text>
</comment>
<keyword evidence="3 8" id="KW-0694">RNA-binding</keyword>
<accession>A0A0C1ZXE3</accession>
<dbReference type="GO" id="GO:0005840">
    <property type="term" value="C:ribosome"/>
    <property type="evidence" value="ECO:0007669"/>
    <property type="project" value="UniProtKB-KW"/>
</dbReference>
<reference evidence="11 12" key="1">
    <citation type="submission" date="2014-12" db="EMBL/GenBank/DDBJ databases">
        <title>Genome assembly of Enhygromyxa salina DSM 15201.</title>
        <authorList>
            <person name="Sharma G."/>
            <person name="Subramanian S."/>
        </authorList>
    </citation>
    <scope>NUCLEOTIDE SEQUENCE [LARGE SCALE GENOMIC DNA]</scope>
    <source>
        <strain evidence="11 12">DSM 15201</strain>
    </source>
</reference>
<evidence type="ECO:0000256" key="8">
    <source>
        <dbReference type="HAMAP-Rule" id="MF_01326"/>
    </source>
</evidence>
<dbReference type="InterPro" id="IPR014722">
    <property type="entry name" value="Rib_uL2_dom2"/>
</dbReference>
<dbReference type="PANTHER" id="PTHR12903">
    <property type="entry name" value="MITOCHONDRIAL RIBOSOMAL PROTEIN L24"/>
    <property type="match status" value="1"/>
</dbReference>
<keyword evidence="5 8" id="KW-0687">Ribonucleoprotein</keyword>
<dbReference type="GO" id="GO:0006412">
    <property type="term" value="P:translation"/>
    <property type="evidence" value="ECO:0007669"/>
    <property type="project" value="UniProtKB-UniRule"/>
</dbReference>
<dbReference type="FunFam" id="2.30.30.30:FF:000004">
    <property type="entry name" value="50S ribosomal protein L24"/>
    <property type="match status" value="1"/>
</dbReference>
<evidence type="ECO:0000313" key="11">
    <source>
        <dbReference type="EMBL" id="KIG15753.1"/>
    </source>
</evidence>
<evidence type="ECO:0000313" key="12">
    <source>
        <dbReference type="Proteomes" id="UP000031599"/>
    </source>
</evidence>
<dbReference type="SMART" id="SM00739">
    <property type="entry name" value="KOW"/>
    <property type="match status" value="1"/>
</dbReference>
<evidence type="ECO:0000256" key="2">
    <source>
        <dbReference type="ARBA" id="ARBA00022730"/>
    </source>
</evidence>
<dbReference type="GO" id="GO:1990904">
    <property type="term" value="C:ribonucleoprotein complex"/>
    <property type="evidence" value="ECO:0007669"/>
    <property type="project" value="UniProtKB-KW"/>
</dbReference>
<keyword evidence="2 8" id="KW-0699">rRNA-binding</keyword>
<keyword evidence="4 8" id="KW-0689">Ribosomal protein</keyword>
<dbReference type="Gene3D" id="2.30.30.30">
    <property type="match status" value="1"/>
</dbReference>
<comment type="function">
    <text evidence="8">One of two assembly initiator proteins, it binds directly to the 5'-end of the 23S rRNA, where it nucleates assembly of the 50S subunit.</text>
</comment>
<organism evidence="11 12">
    <name type="scientific">Enhygromyxa salina</name>
    <dbReference type="NCBI Taxonomy" id="215803"/>
    <lineage>
        <taxon>Bacteria</taxon>
        <taxon>Pseudomonadati</taxon>
        <taxon>Myxococcota</taxon>
        <taxon>Polyangia</taxon>
        <taxon>Nannocystales</taxon>
        <taxon>Nannocystaceae</taxon>
        <taxon>Enhygromyxa</taxon>
    </lineage>
</organism>
<dbReference type="InterPro" id="IPR005824">
    <property type="entry name" value="KOW"/>
</dbReference>
<feature type="domain" description="KOW" evidence="10">
    <location>
        <begin position="3"/>
        <end position="30"/>
    </location>
</feature>
<evidence type="ECO:0000256" key="7">
    <source>
        <dbReference type="ARBA" id="ARBA00058688"/>
    </source>
</evidence>
<dbReference type="EMBL" id="JMCC02000048">
    <property type="protein sequence ID" value="KIG15753.1"/>
    <property type="molecule type" value="Genomic_DNA"/>
</dbReference>
<dbReference type="PROSITE" id="PS01108">
    <property type="entry name" value="RIBOSOMAL_L24"/>
    <property type="match status" value="1"/>
</dbReference>
<dbReference type="AlphaFoldDB" id="A0A0C1ZXE3"/>
<dbReference type="InterPro" id="IPR003256">
    <property type="entry name" value="Ribosomal_uL24"/>
</dbReference>
<comment type="subunit">
    <text evidence="8">Part of the 50S ribosomal subunit.</text>
</comment>
<evidence type="ECO:0000256" key="9">
    <source>
        <dbReference type="RuleBase" id="RU003477"/>
    </source>
</evidence>
<dbReference type="CDD" id="cd06089">
    <property type="entry name" value="KOW_RPL26"/>
    <property type="match status" value="1"/>
</dbReference>
<evidence type="ECO:0000256" key="4">
    <source>
        <dbReference type="ARBA" id="ARBA00022980"/>
    </source>
</evidence>
<evidence type="ECO:0000256" key="6">
    <source>
        <dbReference type="ARBA" id="ARBA00035206"/>
    </source>
</evidence>
<dbReference type="Pfam" id="PF00467">
    <property type="entry name" value="KOW"/>
    <property type="match status" value="1"/>
</dbReference>
<evidence type="ECO:0000256" key="5">
    <source>
        <dbReference type="ARBA" id="ARBA00023274"/>
    </source>
</evidence>
<sequence>MQKIRKGDDVVVIAGKSKGTKGKVLRVIPADKRVLVAGVNVVTKHVKPTRQNQRGGIEKREAPIHISNVMIADPQTGEPTRVRIQTLEGGRKVRVAVKSGEQIDS</sequence>
<comment type="similarity">
    <text evidence="1 8 9">Belongs to the universal ribosomal protein uL24 family.</text>
</comment>
<name>A0A0C1ZXE3_9BACT</name>
<dbReference type="Proteomes" id="UP000031599">
    <property type="component" value="Unassembled WGS sequence"/>
</dbReference>